<keyword evidence="6" id="KW-0378">Hydrolase</keyword>
<dbReference type="VEuPathDB" id="FungiDB:yc1106_04220"/>
<dbReference type="GO" id="GO:0032196">
    <property type="term" value="P:transposition"/>
    <property type="evidence" value="ECO:0007669"/>
    <property type="project" value="UniProtKB-KW"/>
</dbReference>
<keyword evidence="11" id="KW-0239">DNA-directed DNA polymerase</keyword>
<evidence type="ECO:0000256" key="7">
    <source>
        <dbReference type="ARBA" id="ARBA00022842"/>
    </source>
</evidence>
<comment type="catalytic activity">
    <reaction evidence="14">
        <text>DNA(n) + a 2'-deoxyribonucleoside 5'-triphosphate = DNA(n+1) + diphosphate</text>
        <dbReference type="Rhea" id="RHEA:22508"/>
        <dbReference type="Rhea" id="RHEA-COMP:17339"/>
        <dbReference type="Rhea" id="RHEA-COMP:17340"/>
        <dbReference type="ChEBI" id="CHEBI:33019"/>
        <dbReference type="ChEBI" id="CHEBI:61560"/>
        <dbReference type="ChEBI" id="CHEBI:173112"/>
        <dbReference type="EC" id="2.7.7.49"/>
    </reaction>
</comment>
<dbReference type="GO" id="GO:0003723">
    <property type="term" value="F:RNA binding"/>
    <property type="evidence" value="ECO:0007669"/>
    <property type="project" value="UniProtKB-KW"/>
</dbReference>
<dbReference type="SUPFAM" id="SSF53098">
    <property type="entry name" value="Ribonuclease H-like"/>
    <property type="match status" value="1"/>
</dbReference>
<dbReference type="GO" id="GO:0015074">
    <property type="term" value="P:DNA integration"/>
    <property type="evidence" value="ECO:0007669"/>
    <property type="project" value="UniProtKB-KW"/>
</dbReference>
<keyword evidence="10" id="KW-0695">RNA-directed DNA polymerase</keyword>
<evidence type="ECO:0000256" key="1">
    <source>
        <dbReference type="ARBA" id="ARBA00022578"/>
    </source>
</evidence>
<dbReference type="PROSITE" id="PS50994">
    <property type="entry name" value="INTEGRASE"/>
    <property type="match status" value="1"/>
</dbReference>
<keyword evidence="5" id="KW-0255">Endonuclease</keyword>
<evidence type="ECO:0000256" key="10">
    <source>
        <dbReference type="ARBA" id="ARBA00022918"/>
    </source>
</evidence>
<keyword evidence="2" id="KW-0548">Nucleotidyltransferase</keyword>
<evidence type="ECO:0000256" key="13">
    <source>
        <dbReference type="ARBA" id="ARBA00023172"/>
    </source>
</evidence>
<dbReference type="InterPro" id="IPR001584">
    <property type="entry name" value="Integrase_cat-core"/>
</dbReference>
<dbReference type="GO" id="GO:0003677">
    <property type="term" value="F:DNA binding"/>
    <property type="evidence" value="ECO:0007669"/>
    <property type="project" value="UniProtKB-KW"/>
</dbReference>
<keyword evidence="4" id="KW-0479">Metal-binding</keyword>
<keyword evidence="9" id="KW-0229">DNA integration</keyword>
<dbReference type="GO" id="GO:0003887">
    <property type="term" value="F:DNA-directed DNA polymerase activity"/>
    <property type="evidence" value="ECO:0007669"/>
    <property type="project" value="UniProtKB-KW"/>
</dbReference>
<dbReference type="InterPro" id="IPR039537">
    <property type="entry name" value="Retrotran_Ty1/copia-like"/>
</dbReference>
<dbReference type="GO" id="GO:0006310">
    <property type="term" value="P:DNA recombination"/>
    <property type="evidence" value="ECO:0007669"/>
    <property type="project" value="UniProtKB-KW"/>
</dbReference>
<dbReference type="Proteomes" id="UP001056012">
    <property type="component" value="Chromosome 3"/>
</dbReference>
<dbReference type="AlphaFoldDB" id="A0A9Q8Z5X7"/>
<gene>
    <name evidence="17" type="ORF">yc1106_04220</name>
</gene>
<organism evidence="17 18">
    <name type="scientific">Curvularia clavata</name>
    <dbReference type="NCBI Taxonomy" id="95742"/>
    <lineage>
        <taxon>Eukaryota</taxon>
        <taxon>Fungi</taxon>
        <taxon>Dikarya</taxon>
        <taxon>Ascomycota</taxon>
        <taxon>Pezizomycotina</taxon>
        <taxon>Dothideomycetes</taxon>
        <taxon>Pleosporomycetidae</taxon>
        <taxon>Pleosporales</taxon>
        <taxon>Pleosporineae</taxon>
        <taxon>Pleosporaceae</taxon>
        <taxon>Curvularia</taxon>
    </lineage>
</organism>
<keyword evidence="7" id="KW-0460">Magnesium</keyword>
<dbReference type="EMBL" id="CP089276">
    <property type="protein sequence ID" value="USP76946.1"/>
    <property type="molecule type" value="Genomic_DNA"/>
</dbReference>
<reference evidence="17" key="1">
    <citation type="submission" date="2021-12" db="EMBL/GenBank/DDBJ databases">
        <title>Curvularia clavata genome.</title>
        <authorList>
            <person name="Cao Y."/>
        </authorList>
    </citation>
    <scope>NUCLEOTIDE SEQUENCE</scope>
    <source>
        <strain evidence="17">Yc1106</strain>
    </source>
</reference>
<keyword evidence="1" id="KW-0815">Transposition</keyword>
<evidence type="ECO:0000256" key="9">
    <source>
        <dbReference type="ARBA" id="ARBA00022908"/>
    </source>
</evidence>
<keyword evidence="8" id="KW-0694">RNA-binding</keyword>
<evidence type="ECO:0000256" key="15">
    <source>
        <dbReference type="ARBA" id="ARBA00049244"/>
    </source>
</evidence>
<evidence type="ECO:0000256" key="2">
    <source>
        <dbReference type="ARBA" id="ARBA00022695"/>
    </source>
</evidence>
<keyword evidence="11" id="KW-0808">Transferase</keyword>
<dbReference type="InterPro" id="IPR012337">
    <property type="entry name" value="RNaseH-like_sf"/>
</dbReference>
<evidence type="ECO:0000313" key="18">
    <source>
        <dbReference type="Proteomes" id="UP001056012"/>
    </source>
</evidence>
<evidence type="ECO:0000259" key="16">
    <source>
        <dbReference type="PROSITE" id="PS50994"/>
    </source>
</evidence>
<evidence type="ECO:0000256" key="6">
    <source>
        <dbReference type="ARBA" id="ARBA00022801"/>
    </source>
</evidence>
<evidence type="ECO:0000256" key="4">
    <source>
        <dbReference type="ARBA" id="ARBA00022723"/>
    </source>
</evidence>
<feature type="domain" description="Integrase catalytic" evidence="16">
    <location>
        <begin position="1"/>
        <end position="116"/>
    </location>
</feature>
<keyword evidence="3" id="KW-0540">Nuclease</keyword>
<name>A0A9Q8Z5X7_CURCL</name>
<dbReference type="PANTHER" id="PTHR42648:SF11">
    <property type="entry name" value="TRANSPOSON TY4-P GAG-POL POLYPROTEIN"/>
    <property type="match status" value="1"/>
</dbReference>
<evidence type="ECO:0000256" key="5">
    <source>
        <dbReference type="ARBA" id="ARBA00022759"/>
    </source>
</evidence>
<dbReference type="GO" id="GO:0003964">
    <property type="term" value="F:RNA-directed DNA polymerase activity"/>
    <property type="evidence" value="ECO:0007669"/>
    <property type="project" value="UniProtKB-KW"/>
</dbReference>
<evidence type="ECO:0000256" key="12">
    <source>
        <dbReference type="ARBA" id="ARBA00023125"/>
    </source>
</evidence>
<keyword evidence="12" id="KW-0238">DNA-binding</keyword>
<dbReference type="PANTHER" id="PTHR42648">
    <property type="entry name" value="TRANSPOSASE, PUTATIVE-RELATED"/>
    <property type="match status" value="1"/>
</dbReference>
<dbReference type="OrthoDB" id="4096181at2759"/>
<evidence type="ECO:0000256" key="11">
    <source>
        <dbReference type="ARBA" id="ARBA00022932"/>
    </source>
</evidence>
<evidence type="ECO:0000256" key="3">
    <source>
        <dbReference type="ARBA" id="ARBA00022722"/>
    </source>
</evidence>
<evidence type="ECO:0000256" key="8">
    <source>
        <dbReference type="ARBA" id="ARBA00022884"/>
    </source>
</evidence>
<dbReference type="GO" id="GO:0005634">
    <property type="term" value="C:nucleus"/>
    <property type="evidence" value="ECO:0007669"/>
    <property type="project" value="UniProtKB-ARBA"/>
</dbReference>
<dbReference type="GO" id="GO:0046872">
    <property type="term" value="F:metal ion binding"/>
    <property type="evidence" value="ECO:0007669"/>
    <property type="project" value="UniProtKB-KW"/>
</dbReference>
<protein>
    <submittedName>
        <fullName evidence="17">Retrotransposon-related protein</fullName>
    </submittedName>
</protein>
<proteinExistence type="predicted"/>
<keyword evidence="18" id="KW-1185">Reference proteome</keyword>
<dbReference type="Gene3D" id="3.30.420.10">
    <property type="entry name" value="Ribonuclease H-like superfamily/Ribonuclease H"/>
    <property type="match status" value="1"/>
</dbReference>
<dbReference type="GO" id="GO:0004519">
    <property type="term" value="F:endonuclease activity"/>
    <property type="evidence" value="ECO:0007669"/>
    <property type="project" value="UniProtKB-KW"/>
</dbReference>
<dbReference type="InterPro" id="IPR036397">
    <property type="entry name" value="RNaseH_sf"/>
</dbReference>
<comment type="catalytic activity">
    <reaction evidence="15">
        <text>DNA(n) + a 2'-deoxyribonucleoside 5'-triphosphate = DNA(n+1) + diphosphate</text>
        <dbReference type="Rhea" id="RHEA:22508"/>
        <dbReference type="Rhea" id="RHEA-COMP:17339"/>
        <dbReference type="Rhea" id="RHEA-COMP:17340"/>
        <dbReference type="ChEBI" id="CHEBI:33019"/>
        <dbReference type="ChEBI" id="CHEBI:61560"/>
        <dbReference type="ChEBI" id="CHEBI:173112"/>
        <dbReference type="EC" id="2.7.7.7"/>
    </reaction>
</comment>
<evidence type="ECO:0000313" key="17">
    <source>
        <dbReference type="EMBL" id="USP76946.1"/>
    </source>
</evidence>
<sequence length="132" mass="15408">MAQRQHDTKIMKFQINGGGEYLNKKLQAYFDRLGIVHRVTPPYSHESNGLADRFNRTIMTFARTMPDDHKHLFLWSENLRKFLKFDHKYQDLAPEIAVGMLEIIQSSPDPEETDYISLSLSPIMPAFYGKFL</sequence>
<dbReference type="GO" id="GO:0016787">
    <property type="term" value="F:hydrolase activity"/>
    <property type="evidence" value="ECO:0007669"/>
    <property type="project" value="UniProtKB-KW"/>
</dbReference>
<evidence type="ECO:0000256" key="14">
    <source>
        <dbReference type="ARBA" id="ARBA00048173"/>
    </source>
</evidence>
<accession>A0A9Q8Z5X7</accession>
<keyword evidence="13" id="KW-0233">DNA recombination</keyword>